<organism evidence="2 3">
    <name type="scientific">Tsuneonella deserti</name>
    <dbReference type="NCBI Taxonomy" id="2035528"/>
    <lineage>
        <taxon>Bacteria</taxon>
        <taxon>Pseudomonadati</taxon>
        <taxon>Pseudomonadota</taxon>
        <taxon>Alphaproteobacteria</taxon>
        <taxon>Sphingomonadales</taxon>
        <taxon>Erythrobacteraceae</taxon>
        <taxon>Tsuneonella</taxon>
    </lineage>
</organism>
<evidence type="ECO:0000313" key="3">
    <source>
        <dbReference type="Proteomes" id="UP000619041"/>
    </source>
</evidence>
<protein>
    <recommendedName>
        <fullName evidence="4">VanZ like family protein</fullName>
    </recommendedName>
</protein>
<sequence length="123" mass="13420">MQSWLRRAFFFAAAFALVMALLPHPPSLPLEPGDKVQHMLAFFTLGALAAGGWRNRPVPVFVALAGFGAAIELLQSIPSLHRDAQWSDWLADMGATAVALGLAWLVLGDWRFRSSQGRHVPDA</sequence>
<dbReference type="RefSeq" id="WP_188644516.1">
    <property type="nucleotide sequence ID" value="NZ_BMKL01000001.1"/>
</dbReference>
<evidence type="ECO:0000256" key="1">
    <source>
        <dbReference type="SAM" id="Phobius"/>
    </source>
</evidence>
<dbReference type="Proteomes" id="UP000619041">
    <property type="component" value="Unassembled WGS sequence"/>
</dbReference>
<keyword evidence="1" id="KW-1133">Transmembrane helix</keyword>
<dbReference type="EMBL" id="BMKL01000001">
    <property type="protein sequence ID" value="GGD95603.1"/>
    <property type="molecule type" value="Genomic_DNA"/>
</dbReference>
<keyword evidence="3" id="KW-1185">Reference proteome</keyword>
<name>A0ABQ1S8Z4_9SPHN</name>
<accession>A0ABQ1S8Z4</accession>
<proteinExistence type="predicted"/>
<reference evidence="3" key="1">
    <citation type="journal article" date="2019" name="Int. J. Syst. Evol. Microbiol.">
        <title>The Global Catalogue of Microorganisms (GCM) 10K type strain sequencing project: providing services to taxonomists for standard genome sequencing and annotation.</title>
        <authorList>
            <consortium name="The Broad Institute Genomics Platform"/>
            <consortium name="The Broad Institute Genome Sequencing Center for Infectious Disease"/>
            <person name="Wu L."/>
            <person name="Ma J."/>
        </authorList>
    </citation>
    <scope>NUCLEOTIDE SEQUENCE [LARGE SCALE GENOMIC DNA]</scope>
    <source>
        <strain evidence="3">CGMCC 1.15959</strain>
    </source>
</reference>
<feature type="transmembrane region" description="Helical" evidence="1">
    <location>
        <begin position="89"/>
        <end position="108"/>
    </location>
</feature>
<comment type="caution">
    <text evidence="2">The sequence shown here is derived from an EMBL/GenBank/DDBJ whole genome shotgun (WGS) entry which is preliminary data.</text>
</comment>
<gene>
    <name evidence="2" type="ORF">GCM10011515_14350</name>
</gene>
<evidence type="ECO:0008006" key="4">
    <source>
        <dbReference type="Google" id="ProtNLM"/>
    </source>
</evidence>
<keyword evidence="1" id="KW-0812">Transmembrane</keyword>
<feature type="transmembrane region" description="Helical" evidence="1">
    <location>
        <begin position="36"/>
        <end position="53"/>
    </location>
</feature>
<evidence type="ECO:0000313" key="2">
    <source>
        <dbReference type="EMBL" id="GGD95603.1"/>
    </source>
</evidence>
<feature type="transmembrane region" description="Helical" evidence="1">
    <location>
        <begin position="60"/>
        <end position="77"/>
    </location>
</feature>
<keyword evidence="1" id="KW-0472">Membrane</keyword>